<dbReference type="Pfam" id="PF00501">
    <property type="entry name" value="AMP-binding"/>
    <property type="match status" value="1"/>
</dbReference>
<dbReference type="CDD" id="cd05930">
    <property type="entry name" value="A_NRPS"/>
    <property type="match status" value="1"/>
</dbReference>
<dbReference type="GO" id="GO:0044550">
    <property type="term" value="P:secondary metabolite biosynthetic process"/>
    <property type="evidence" value="ECO:0007669"/>
    <property type="project" value="TreeGrafter"/>
</dbReference>
<dbReference type="PROSITE" id="PS00455">
    <property type="entry name" value="AMP_BINDING"/>
    <property type="match status" value="1"/>
</dbReference>
<dbReference type="InterPro" id="IPR009081">
    <property type="entry name" value="PP-bd_ACP"/>
</dbReference>
<dbReference type="GO" id="GO:0043041">
    <property type="term" value="P:amino acid activation for nonribosomal peptide biosynthetic process"/>
    <property type="evidence" value="ECO:0007669"/>
    <property type="project" value="TreeGrafter"/>
</dbReference>
<dbReference type="SUPFAM" id="SSF56801">
    <property type="entry name" value="Acetyl-CoA synthetase-like"/>
    <property type="match status" value="1"/>
</dbReference>
<dbReference type="Gene3D" id="3.40.50.12780">
    <property type="entry name" value="N-terminal domain of ligase-like"/>
    <property type="match status" value="1"/>
</dbReference>
<feature type="domain" description="Carrier" evidence="1">
    <location>
        <begin position="515"/>
        <end position="590"/>
    </location>
</feature>
<dbReference type="PROSITE" id="PS50075">
    <property type="entry name" value="CARRIER"/>
    <property type="match status" value="1"/>
</dbReference>
<dbReference type="EMBL" id="BOOA01000040">
    <property type="protein sequence ID" value="GIH26480.1"/>
    <property type="molecule type" value="Genomic_DNA"/>
</dbReference>
<dbReference type="InterPro" id="IPR000873">
    <property type="entry name" value="AMP-dep_synth/lig_dom"/>
</dbReference>
<dbReference type="Pfam" id="PF00550">
    <property type="entry name" value="PP-binding"/>
    <property type="match status" value="1"/>
</dbReference>
<gene>
    <name evidence="2" type="ORF">Aph01nite_47900</name>
</gene>
<dbReference type="Proteomes" id="UP000640052">
    <property type="component" value="Unassembled WGS sequence"/>
</dbReference>
<dbReference type="Pfam" id="PF13193">
    <property type="entry name" value="AMP-binding_C"/>
    <property type="match status" value="1"/>
</dbReference>
<reference evidence="2" key="1">
    <citation type="submission" date="2021-01" db="EMBL/GenBank/DDBJ databases">
        <title>Whole genome shotgun sequence of Acrocarpospora phusangensis NBRC 108782.</title>
        <authorList>
            <person name="Komaki H."/>
            <person name="Tamura T."/>
        </authorList>
    </citation>
    <scope>NUCLEOTIDE SEQUENCE</scope>
    <source>
        <strain evidence="2">NBRC 108782</strain>
    </source>
</reference>
<dbReference type="SUPFAM" id="SSF47336">
    <property type="entry name" value="ACP-like"/>
    <property type="match status" value="1"/>
</dbReference>
<dbReference type="PANTHER" id="PTHR45527">
    <property type="entry name" value="NONRIBOSOMAL PEPTIDE SYNTHETASE"/>
    <property type="match status" value="1"/>
</dbReference>
<dbReference type="PANTHER" id="PTHR45527:SF1">
    <property type="entry name" value="FATTY ACID SYNTHASE"/>
    <property type="match status" value="1"/>
</dbReference>
<comment type="caution">
    <text evidence="2">The sequence shown here is derived from an EMBL/GenBank/DDBJ whole genome shotgun (WGS) entry which is preliminary data.</text>
</comment>
<dbReference type="Gene3D" id="1.10.1200.10">
    <property type="entry name" value="ACP-like"/>
    <property type="match status" value="1"/>
</dbReference>
<dbReference type="InterPro" id="IPR036736">
    <property type="entry name" value="ACP-like_sf"/>
</dbReference>
<accession>A0A919USI7</accession>
<dbReference type="GO" id="GO:0031177">
    <property type="term" value="F:phosphopantetheine binding"/>
    <property type="evidence" value="ECO:0007669"/>
    <property type="project" value="TreeGrafter"/>
</dbReference>
<dbReference type="AlphaFoldDB" id="A0A919USI7"/>
<dbReference type="NCBIfam" id="TIGR01733">
    <property type="entry name" value="AA-adenyl-dom"/>
    <property type="match status" value="1"/>
</dbReference>
<proteinExistence type="predicted"/>
<evidence type="ECO:0000259" key="1">
    <source>
        <dbReference type="PROSITE" id="PS50075"/>
    </source>
</evidence>
<dbReference type="InterPro" id="IPR010071">
    <property type="entry name" value="AA_adenyl_dom"/>
</dbReference>
<protein>
    <recommendedName>
        <fullName evidence="1">Carrier domain-containing protein</fullName>
    </recommendedName>
</protein>
<dbReference type="InterPro" id="IPR045851">
    <property type="entry name" value="AMP-bd_C_sf"/>
</dbReference>
<sequence>MNPDTNPDTNPETGARTLTGLFAATVARHGSRPAVRDARRALTYARLDALSSDLAGRLAAAGVRPGDHVALLLDRGAPTFVALLGVLKAGAAYVAVESRYPRARKEMMLRNSGARLALVEPGGPDATAGGLAAFPLDLDELRDDAPAAAPAAPGPGDAACVLFTSGSTGTPKAAVLEHRNLVFFAANPSLPRLTPEDRVGHVSSVSFDAFHYETWCAFAAGAEVVTLGTMPELIGGDVQRELRRTRVTAMLVPSMALNHIVREDRNAFAGLRVLCTGGDVIFPATCRDLLAGDFAGDLYNLYGPTEATTACAAHHVTHVPADAVSVPIGRPLAGAEILLLDEDLAEVPAGRPGQIYIGGPGLARGYQGGPELSARRFVTVGGRRFYASGDLARRDGSGLLDFHGRADNQVKIRGYRVEPEEVERVLARHPEVRDAVVIATGGGQDRRLAAFVEPHRQLPPRNLREYAAGELPEFMVPASFIQLDRIPVNDHGKRDLGRLAELLDDQTRREDAWVSPRDEVERYLAGLWEELLSVERIGAADDFFARGGNSLLAFRMQQRIKRELEVPLGARDVLTHSELNRLADLIRTRGGVVHA</sequence>
<dbReference type="InterPro" id="IPR042099">
    <property type="entry name" value="ANL_N_sf"/>
</dbReference>
<dbReference type="Gene3D" id="3.30.300.30">
    <property type="match status" value="1"/>
</dbReference>
<dbReference type="InterPro" id="IPR020845">
    <property type="entry name" value="AMP-binding_CS"/>
</dbReference>
<name>A0A919USI7_9ACTN</name>
<evidence type="ECO:0000313" key="2">
    <source>
        <dbReference type="EMBL" id="GIH26480.1"/>
    </source>
</evidence>
<dbReference type="InterPro" id="IPR025110">
    <property type="entry name" value="AMP-bd_C"/>
</dbReference>
<organism evidence="2 3">
    <name type="scientific">Acrocarpospora phusangensis</name>
    <dbReference type="NCBI Taxonomy" id="1070424"/>
    <lineage>
        <taxon>Bacteria</taxon>
        <taxon>Bacillati</taxon>
        <taxon>Actinomycetota</taxon>
        <taxon>Actinomycetes</taxon>
        <taxon>Streptosporangiales</taxon>
        <taxon>Streptosporangiaceae</taxon>
        <taxon>Acrocarpospora</taxon>
    </lineage>
</organism>
<dbReference type="GO" id="GO:0005737">
    <property type="term" value="C:cytoplasm"/>
    <property type="evidence" value="ECO:0007669"/>
    <property type="project" value="TreeGrafter"/>
</dbReference>
<dbReference type="RefSeq" id="WP_204043159.1">
    <property type="nucleotide sequence ID" value="NZ_BOOA01000040.1"/>
</dbReference>
<evidence type="ECO:0000313" key="3">
    <source>
        <dbReference type="Proteomes" id="UP000640052"/>
    </source>
</evidence>
<keyword evidence="3" id="KW-1185">Reference proteome</keyword>